<dbReference type="EMBL" id="VSTF01000012">
    <property type="protein sequence ID" value="TYL58313.1"/>
    <property type="molecule type" value="Genomic_DNA"/>
</dbReference>
<dbReference type="InterPro" id="IPR053842">
    <property type="entry name" value="NikA-like"/>
</dbReference>
<protein>
    <submittedName>
        <fullName evidence="1">MobC family plasmid mobilization relaxosome protein</fullName>
    </submittedName>
</protein>
<gene>
    <name evidence="1" type="ORF">FYL31_10650</name>
</gene>
<reference evidence="1 2" key="1">
    <citation type="submission" date="2019-08" db="EMBL/GenBank/DDBJ databases">
        <authorList>
            <person name="Duncan S."/>
            <person name="Walker A."/>
        </authorList>
    </citation>
    <scope>NUCLEOTIDE SEQUENCE [LARGE SCALE GENOMIC DNA]</scope>
    <source>
        <strain evidence="1 2">T3WBe13</strain>
    </source>
</reference>
<dbReference type="Proteomes" id="UP000324327">
    <property type="component" value="Unassembled WGS sequence"/>
</dbReference>
<dbReference type="AlphaFoldDB" id="A0A5S4VII0"/>
<dbReference type="Pfam" id="PF21983">
    <property type="entry name" value="NikA-like"/>
    <property type="match status" value="1"/>
</dbReference>
<comment type="caution">
    <text evidence="1">The sequence shown here is derived from an EMBL/GenBank/DDBJ whole genome shotgun (WGS) entry which is preliminary data.</text>
</comment>
<accession>A0A5S4VII0</accession>
<name>A0A5S4VII0_9FIRM</name>
<evidence type="ECO:0000313" key="2">
    <source>
        <dbReference type="Proteomes" id="UP000324327"/>
    </source>
</evidence>
<reference evidence="1 2" key="2">
    <citation type="submission" date="2019-09" db="EMBL/GenBank/DDBJ databases">
        <title>Strain-level analysis of Eubacterium rectale using genomes from metagenomes.</title>
        <authorList>
            <person name="Karcher N."/>
            <person name="Segata N."/>
        </authorList>
    </citation>
    <scope>NUCLEOTIDE SEQUENCE [LARGE SCALE GENOMIC DNA]</scope>
    <source>
        <strain evidence="1 2">T3WBe13</strain>
    </source>
</reference>
<proteinExistence type="predicted"/>
<organism evidence="1 2">
    <name type="scientific">Agathobacter rectalis</name>
    <dbReference type="NCBI Taxonomy" id="39491"/>
    <lineage>
        <taxon>Bacteria</taxon>
        <taxon>Bacillati</taxon>
        <taxon>Bacillota</taxon>
        <taxon>Clostridia</taxon>
        <taxon>Lachnospirales</taxon>
        <taxon>Lachnospiraceae</taxon>
        <taxon>Agathobacter</taxon>
    </lineage>
</organism>
<dbReference type="RefSeq" id="WP_147585483.1">
    <property type="nucleotide sequence ID" value="NZ_VSTF01000012.1"/>
</dbReference>
<evidence type="ECO:0000313" key="1">
    <source>
        <dbReference type="EMBL" id="TYL58313.1"/>
    </source>
</evidence>
<sequence length="115" mass="13333">MKEKQITTKSRTARQNRTFRLSDYESRKLSEGAKAARMNESKYVRELIIHGGVDATHAEDRRNLIRQVSGIATNINQMAKHCNETGWFGSTDARRMKEALDAVLELLKELIERWR</sequence>